<evidence type="ECO:0000313" key="7">
    <source>
        <dbReference type="EMBL" id="KAF4460077.1"/>
    </source>
</evidence>
<dbReference type="Gene3D" id="1.10.630.10">
    <property type="entry name" value="Cytochrome P450"/>
    <property type="match status" value="1"/>
</dbReference>
<gene>
    <name evidence="7" type="ORF">FALBO_13151</name>
</gene>
<dbReference type="PANTHER" id="PTHR46300:SF5">
    <property type="entry name" value="CYTOCHROME P450"/>
    <property type="match status" value="1"/>
</dbReference>
<dbReference type="SUPFAM" id="SSF48264">
    <property type="entry name" value="Cytochrome P450"/>
    <property type="match status" value="1"/>
</dbReference>
<evidence type="ECO:0000256" key="6">
    <source>
        <dbReference type="SAM" id="Phobius"/>
    </source>
</evidence>
<comment type="cofactor">
    <cofactor evidence="5">
        <name>heme</name>
        <dbReference type="ChEBI" id="CHEBI:30413"/>
    </cofactor>
</comment>
<keyword evidence="5" id="KW-0349">Heme</keyword>
<organism evidence="7 8">
    <name type="scientific">Fusarium albosuccineum</name>
    <dbReference type="NCBI Taxonomy" id="1237068"/>
    <lineage>
        <taxon>Eukaryota</taxon>
        <taxon>Fungi</taxon>
        <taxon>Dikarya</taxon>
        <taxon>Ascomycota</taxon>
        <taxon>Pezizomycotina</taxon>
        <taxon>Sordariomycetes</taxon>
        <taxon>Hypocreomycetidae</taxon>
        <taxon>Hypocreales</taxon>
        <taxon>Nectriaceae</taxon>
        <taxon>Fusarium</taxon>
        <taxon>Fusarium decemcellulare species complex</taxon>
    </lineage>
</organism>
<evidence type="ECO:0000256" key="1">
    <source>
        <dbReference type="ARBA" id="ARBA00010617"/>
    </source>
</evidence>
<dbReference type="GO" id="GO:0020037">
    <property type="term" value="F:heme binding"/>
    <property type="evidence" value="ECO:0007669"/>
    <property type="project" value="InterPro"/>
</dbReference>
<dbReference type="Pfam" id="PF00067">
    <property type="entry name" value="p450"/>
    <property type="match status" value="1"/>
</dbReference>
<dbReference type="GO" id="GO:0004497">
    <property type="term" value="F:monooxygenase activity"/>
    <property type="evidence" value="ECO:0007669"/>
    <property type="project" value="InterPro"/>
</dbReference>
<keyword evidence="8" id="KW-1185">Reference proteome</keyword>
<evidence type="ECO:0000313" key="8">
    <source>
        <dbReference type="Proteomes" id="UP000554235"/>
    </source>
</evidence>
<evidence type="ECO:0000256" key="5">
    <source>
        <dbReference type="PIRSR" id="PIRSR602401-1"/>
    </source>
</evidence>
<evidence type="ECO:0000256" key="3">
    <source>
        <dbReference type="ARBA" id="ARBA00023002"/>
    </source>
</evidence>
<keyword evidence="6" id="KW-0472">Membrane</keyword>
<dbReference type="InterPro" id="IPR002401">
    <property type="entry name" value="Cyt_P450_E_grp-I"/>
</dbReference>
<keyword evidence="2 5" id="KW-0479">Metal-binding</keyword>
<protein>
    <submittedName>
        <fullName evidence="7">Cytochrome P450 phenylacetate 2-hydroxylase</fullName>
    </submittedName>
</protein>
<keyword evidence="4 5" id="KW-0408">Iron</keyword>
<keyword evidence="6" id="KW-0812">Transmembrane</keyword>
<dbReference type="EMBL" id="JAADYS010002023">
    <property type="protein sequence ID" value="KAF4460077.1"/>
    <property type="molecule type" value="Genomic_DNA"/>
</dbReference>
<accession>A0A8H4L1S9</accession>
<dbReference type="Proteomes" id="UP000554235">
    <property type="component" value="Unassembled WGS sequence"/>
</dbReference>
<dbReference type="GO" id="GO:0005506">
    <property type="term" value="F:iron ion binding"/>
    <property type="evidence" value="ECO:0007669"/>
    <property type="project" value="InterPro"/>
</dbReference>
<name>A0A8H4L1S9_9HYPO</name>
<dbReference type="InterPro" id="IPR001128">
    <property type="entry name" value="Cyt_P450"/>
</dbReference>
<feature type="transmembrane region" description="Helical" evidence="6">
    <location>
        <begin position="23"/>
        <end position="44"/>
    </location>
</feature>
<keyword evidence="3" id="KW-0560">Oxidoreductase</keyword>
<dbReference type="OrthoDB" id="1055148at2759"/>
<dbReference type="GO" id="GO:0016705">
    <property type="term" value="F:oxidoreductase activity, acting on paired donors, with incorporation or reduction of molecular oxygen"/>
    <property type="evidence" value="ECO:0007669"/>
    <property type="project" value="InterPro"/>
</dbReference>
<comment type="similarity">
    <text evidence="1">Belongs to the cytochrome P450 family.</text>
</comment>
<proteinExistence type="inferred from homology"/>
<dbReference type="PANTHER" id="PTHR46300">
    <property type="entry name" value="P450, PUTATIVE (EUROFUNG)-RELATED-RELATED"/>
    <property type="match status" value="1"/>
</dbReference>
<dbReference type="InterPro" id="IPR036396">
    <property type="entry name" value="Cyt_P450_sf"/>
</dbReference>
<evidence type="ECO:0000256" key="4">
    <source>
        <dbReference type="ARBA" id="ARBA00023004"/>
    </source>
</evidence>
<feature type="binding site" description="axial binding residue" evidence="5">
    <location>
        <position position="483"/>
    </location>
    <ligand>
        <name>heme</name>
        <dbReference type="ChEBI" id="CHEBI:30413"/>
    </ligand>
    <ligandPart>
        <name>Fe</name>
        <dbReference type="ChEBI" id="CHEBI:18248"/>
    </ligandPart>
</feature>
<evidence type="ECO:0000256" key="2">
    <source>
        <dbReference type="ARBA" id="ARBA00022723"/>
    </source>
</evidence>
<comment type="caution">
    <text evidence="7">The sequence shown here is derived from an EMBL/GenBank/DDBJ whole genome shotgun (WGS) entry which is preliminary data.</text>
</comment>
<dbReference type="AlphaFoldDB" id="A0A8H4L1S9"/>
<dbReference type="InterPro" id="IPR050364">
    <property type="entry name" value="Cytochrome_P450_fung"/>
</dbReference>
<dbReference type="PRINTS" id="PR00463">
    <property type="entry name" value="EP450I"/>
</dbReference>
<keyword evidence="6" id="KW-1133">Transmembrane helix</keyword>
<sequence length="583" mass="65870">MNDTLTTGELFPSDPTIFAAGKLHWTLFASLAFTICLGWISSFLKSGLRVPGPRGVPIFGSILELRKGHAITFDAWAQKYKDMFRVVLGSKEIVILNTRAAVAKTLIKQGANYQTRPEWDLWHETFVHSANTGGVLTIGTSRWSPDVSRLRKTLGPHTTAQKLPRYNHFVSRRYHRLVKLLSEATAEPKDLGYTWWSTTVSLVTDSMVGFKHDEDFVKLICETEIGIFRLRGLGFPFSDWVPLLSLSDVVIKTVASNLRRAASLLRIPTPSFLLNEKEEKCNDLRSNQAKYCHQQLADLDERLRNGDPTPSQLGDMFRSLPEPLPYREQYLLMTTLAGSGMAIGSTLNWLMGYLASYPELQDKAYNAIHEVYNGAVPDPHDTDRVEYLKAMAIEAGRYWTPIRLGFFRETHKDSQVDEHFLPKGTMVVYNSYQINRDPTAYDFPDKFIPERWMNGHQGRTDTTEVIGKIGVPHMGHGAGRRYCLGIPSVNKSFYGVLSLALHFFKFERAELDSKGLKTVFPPFRACGQTSTEMDPIKDQISPIEAQGLPRATGIRVTARDPEQLAAWIETGHTELRDWEAPWA</sequence>
<reference evidence="7 8" key="1">
    <citation type="submission" date="2020-01" db="EMBL/GenBank/DDBJ databases">
        <title>Identification and distribution of gene clusters putatively required for synthesis of sphingolipid metabolism inhibitors in phylogenetically diverse species of the filamentous fungus Fusarium.</title>
        <authorList>
            <person name="Kim H.-S."/>
            <person name="Busman M."/>
            <person name="Brown D.W."/>
            <person name="Divon H."/>
            <person name="Uhlig S."/>
            <person name="Proctor R.H."/>
        </authorList>
    </citation>
    <scope>NUCLEOTIDE SEQUENCE [LARGE SCALE GENOMIC DNA]</scope>
    <source>
        <strain evidence="7 8">NRRL 20459</strain>
    </source>
</reference>